<dbReference type="EMBL" id="JYDR01000100">
    <property type="protein sequence ID" value="KRY68949.1"/>
    <property type="molecule type" value="Genomic_DNA"/>
</dbReference>
<evidence type="ECO:0000313" key="4">
    <source>
        <dbReference type="Proteomes" id="UP000054805"/>
    </source>
</evidence>
<dbReference type="Proteomes" id="UP000054632">
    <property type="component" value="Unassembled WGS sequence"/>
</dbReference>
<evidence type="ECO:0000313" key="2">
    <source>
        <dbReference type="EMBL" id="KRZ27198.1"/>
    </source>
</evidence>
<proteinExistence type="predicted"/>
<organism evidence="1 3">
    <name type="scientific">Trichinella pseudospiralis</name>
    <name type="common">Parasitic roundworm</name>
    <dbReference type="NCBI Taxonomy" id="6337"/>
    <lineage>
        <taxon>Eukaryota</taxon>
        <taxon>Metazoa</taxon>
        <taxon>Ecdysozoa</taxon>
        <taxon>Nematoda</taxon>
        <taxon>Enoplea</taxon>
        <taxon>Dorylaimia</taxon>
        <taxon>Trichinellida</taxon>
        <taxon>Trichinellidae</taxon>
        <taxon>Trichinella</taxon>
    </lineage>
</organism>
<comment type="caution">
    <text evidence="1">The sequence shown here is derived from an EMBL/GenBank/DDBJ whole genome shotgun (WGS) entry which is preliminary data.</text>
</comment>
<dbReference type="EMBL" id="JYDS01000074">
    <property type="protein sequence ID" value="KRZ27198.1"/>
    <property type="molecule type" value="Genomic_DNA"/>
</dbReference>
<protein>
    <submittedName>
        <fullName evidence="1">Uncharacterized protein</fullName>
    </submittedName>
</protein>
<keyword evidence="4" id="KW-1185">Reference proteome</keyword>
<dbReference type="AlphaFoldDB" id="A0A0V1E514"/>
<accession>A0A0V1E514</accession>
<name>A0A0V1E514_TRIPS</name>
<evidence type="ECO:0000313" key="1">
    <source>
        <dbReference type="EMBL" id="KRY68949.1"/>
    </source>
</evidence>
<evidence type="ECO:0000313" key="3">
    <source>
        <dbReference type="Proteomes" id="UP000054632"/>
    </source>
</evidence>
<sequence length="149" mass="16944">MVAVICYDVLRSDFMMQPSCALSLAFCAFSDFALCSVVKVGWRSRILPLAIISFENANASEFSSSTIAHSFNRLPRLRKTDKKITSRQHRNLSNLCSGSQKFINYSSLLHLKRNYFAQFGFIFLSHPDVSTYSDQHHLKQLLAPISLNF</sequence>
<reference evidence="3 4" key="1">
    <citation type="submission" date="2015-01" db="EMBL/GenBank/DDBJ databases">
        <title>Evolution of Trichinella species and genotypes.</title>
        <authorList>
            <person name="Korhonen P.K."/>
            <person name="Edoardo P."/>
            <person name="Giuseppe L.R."/>
            <person name="Gasser R.B."/>
        </authorList>
    </citation>
    <scope>NUCLEOTIDE SEQUENCE [LARGE SCALE GENOMIC DNA]</scope>
    <source>
        <strain evidence="1">ISS13</strain>
        <strain evidence="2">ISS588</strain>
    </source>
</reference>
<dbReference type="Proteomes" id="UP000054805">
    <property type="component" value="Unassembled WGS sequence"/>
</dbReference>
<gene>
    <name evidence="1" type="ORF">T4A_8870</name>
    <name evidence="2" type="ORF">T4B_5241</name>
</gene>